<evidence type="ECO:0000313" key="4">
    <source>
        <dbReference type="Proteomes" id="UP000614047"/>
    </source>
</evidence>
<protein>
    <submittedName>
        <fullName evidence="3">ATP synthase protein I</fullName>
    </submittedName>
</protein>
<organism evidence="3 4">
    <name type="scientific">Actinomadura viridis</name>
    <dbReference type="NCBI Taxonomy" id="58110"/>
    <lineage>
        <taxon>Bacteria</taxon>
        <taxon>Bacillati</taxon>
        <taxon>Actinomycetota</taxon>
        <taxon>Actinomycetes</taxon>
        <taxon>Streptosporangiales</taxon>
        <taxon>Thermomonosporaceae</taxon>
        <taxon>Actinomadura</taxon>
    </lineage>
</organism>
<keyword evidence="2" id="KW-1133">Transmembrane helix</keyword>
<dbReference type="AlphaFoldDB" id="A0A931DHP7"/>
<dbReference type="RefSeq" id="WP_231403668.1">
    <property type="nucleotide sequence ID" value="NZ_BAABES010000007.1"/>
</dbReference>
<keyword evidence="2" id="KW-0472">Membrane</keyword>
<reference evidence="3" key="1">
    <citation type="submission" date="2020-11" db="EMBL/GenBank/DDBJ databases">
        <title>Sequencing the genomes of 1000 actinobacteria strains.</title>
        <authorList>
            <person name="Klenk H.-P."/>
        </authorList>
    </citation>
    <scope>NUCLEOTIDE SEQUENCE</scope>
    <source>
        <strain evidence="3">DSM 43175</strain>
    </source>
</reference>
<accession>A0A931DHP7</accession>
<keyword evidence="2" id="KW-0812">Transmembrane</keyword>
<proteinExistence type="predicted"/>
<feature type="transmembrane region" description="Helical" evidence="2">
    <location>
        <begin position="12"/>
        <end position="31"/>
    </location>
</feature>
<evidence type="ECO:0000313" key="3">
    <source>
        <dbReference type="EMBL" id="MBG6086933.1"/>
    </source>
</evidence>
<feature type="transmembrane region" description="Helical" evidence="2">
    <location>
        <begin position="67"/>
        <end position="90"/>
    </location>
</feature>
<feature type="region of interest" description="Disordered" evidence="1">
    <location>
        <begin position="134"/>
        <end position="178"/>
    </location>
</feature>
<gene>
    <name evidence="3" type="ORF">IW256_001046</name>
</gene>
<feature type="compositionally biased region" description="Low complexity" evidence="1">
    <location>
        <begin position="137"/>
        <end position="170"/>
    </location>
</feature>
<evidence type="ECO:0000256" key="2">
    <source>
        <dbReference type="SAM" id="Phobius"/>
    </source>
</evidence>
<feature type="transmembrane region" description="Helical" evidence="2">
    <location>
        <begin position="37"/>
        <end position="60"/>
    </location>
</feature>
<comment type="caution">
    <text evidence="3">The sequence shown here is derived from an EMBL/GenBank/DDBJ whole genome shotgun (WGS) entry which is preliminary data.</text>
</comment>
<feature type="transmembrane region" description="Helical" evidence="2">
    <location>
        <begin position="96"/>
        <end position="115"/>
    </location>
</feature>
<name>A0A931DHP7_9ACTN</name>
<keyword evidence="4" id="KW-1185">Reference proteome</keyword>
<sequence>MHSSDARILRGAAIPSGLAGLAAVAAGLAVAGGKGALGAAIGAVVVIAFFSISVVAVSYASKISPQMMFTAAVFSYITKIFVMFALIIAFDGVSAWNHKAFAWSVIALTLVWVAAEIRASTRAKTLYYDPEPAAGQAAGTPSGTPSGAPSGSDTSDSSPEPSAESPAQAGTAAADRGR</sequence>
<dbReference type="Proteomes" id="UP000614047">
    <property type="component" value="Unassembled WGS sequence"/>
</dbReference>
<dbReference type="EMBL" id="JADOUA010000001">
    <property type="protein sequence ID" value="MBG6086933.1"/>
    <property type="molecule type" value="Genomic_DNA"/>
</dbReference>
<evidence type="ECO:0000256" key="1">
    <source>
        <dbReference type="SAM" id="MobiDB-lite"/>
    </source>
</evidence>